<protein>
    <submittedName>
        <fullName evidence="1">Uncharacterized protein</fullName>
    </submittedName>
</protein>
<sequence>MSTPDNGQFLHGLEIEVEAELDIAESSHLEDAARTPVTEWQFDPTEAERYEVNLRGLLGAVEAVEEGERGNR</sequence>
<evidence type="ECO:0000313" key="2">
    <source>
        <dbReference type="Proteomes" id="UP001239397"/>
    </source>
</evidence>
<dbReference type="RefSeq" id="WP_285997479.1">
    <property type="nucleotide sequence ID" value="NZ_CP127295.1"/>
</dbReference>
<dbReference type="EMBL" id="CP127295">
    <property type="protein sequence ID" value="WIY01018.1"/>
    <property type="molecule type" value="Genomic_DNA"/>
</dbReference>
<dbReference type="Proteomes" id="UP001239397">
    <property type="component" value="Chromosome"/>
</dbReference>
<keyword evidence="2" id="KW-1185">Reference proteome</keyword>
<accession>A0A9Y2JM44</accession>
<proteinExistence type="predicted"/>
<dbReference type="AlphaFoldDB" id="A0A9Y2JM44"/>
<name>A0A9Y2JM44_9PSEU</name>
<evidence type="ECO:0000313" key="1">
    <source>
        <dbReference type="EMBL" id="WIY01018.1"/>
    </source>
</evidence>
<reference evidence="1 2" key="1">
    <citation type="submission" date="2023-06" db="EMBL/GenBank/DDBJ databases">
        <authorList>
            <person name="Oyuntsetseg B."/>
            <person name="Kim S.B."/>
        </authorList>
    </citation>
    <scope>NUCLEOTIDE SEQUENCE [LARGE SCALE GENOMIC DNA]</scope>
    <source>
        <strain evidence="1 2">4-36</strain>
    </source>
</reference>
<gene>
    <name evidence="1" type="ORF">QRX60_44430</name>
</gene>
<dbReference type="KEGG" id="amog:QRX60_44430"/>
<organism evidence="1 2">
    <name type="scientific">Amycolatopsis mongoliensis</name>
    <dbReference type="NCBI Taxonomy" id="715475"/>
    <lineage>
        <taxon>Bacteria</taxon>
        <taxon>Bacillati</taxon>
        <taxon>Actinomycetota</taxon>
        <taxon>Actinomycetes</taxon>
        <taxon>Pseudonocardiales</taxon>
        <taxon>Pseudonocardiaceae</taxon>
        <taxon>Amycolatopsis</taxon>
    </lineage>
</organism>